<name>A0A7E4W110_PANRE</name>
<dbReference type="AlphaFoldDB" id="A0A7E4W110"/>
<evidence type="ECO:0000313" key="1">
    <source>
        <dbReference type="Proteomes" id="UP000492821"/>
    </source>
</evidence>
<dbReference type="Proteomes" id="UP000492821">
    <property type="component" value="Unassembled WGS sequence"/>
</dbReference>
<accession>A0A7E4W110</accession>
<evidence type="ECO:0000313" key="2">
    <source>
        <dbReference type="WBParaSite" id="Pan_g5963.t1"/>
    </source>
</evidence>
<sequence length="212" mass="24911">MPFPLNSLPYGLRCRLHDLSTPYEALQLQIAAPNFHREQDLQKVQTVDTLRVCKKGKKLLVFKREVQRNDLFVCTNFLHLENVTIGVFDNIASIPSDLYLRRCNVDASFIKKMEARFRPPFGHECDTTDYLVSELKLIDCEVCNDVTLHRLITKLRTNEVFFENVIFDDWNKFIFKNLKNTRVTLRIKISTNSADVFNLDMMQLWIFCKVRS</sequence>
<organism evidence="1 2">
    <name type="scientific">Panagrellus redivivus</name>
    <name type="common">Microworm</name>
    <dbReference type="NCBI Taxonomy" id="6233"/>
    <lineage>
        <taxon>Eukaryota</taxon>
        <taxon>Metazoa</taxon>
        <taxon>Ecdysozoa</taxon>
        <taxon>Nematoda</taxon>
        <taxon>Chromadorea</taxon>
        <taxon>Rhabditida</taxon>
        <taxon>Tylenchina</taxon>
        <taxon>Panagrolaimomorpha</taxon>
        <taxon>Panagrolaimoidea</taxon>
        <taxon>Panagrolaimidae</taxon>
        <taxon>Panagrellus</taxon>
    </lineage>
</organism>
<reference evidence="2" key="2">
    <citation type="submission" date="2020-10" db="UniProtKB">
        <authorList>
            <consortium name="WormBaseParasite"/>
        </authorList>
    </citation>
    <scope>IDENTIFICATION</scope>
</reference>
<reference evidence="1" key="1">
    <citation type="journal article" date="2013" name="Genetics">
        <title>The draft genome and transcriptome of Panagrellus redivivus are shaped by the harsh demands of a free-living lifestyle.</title>
        <authorList>
            <person name="Srinivasan J."/>
            <person name="Dillman A.R."/>
            <person name="Macchietto M.G."/>
            <person name="Heikkinen L."/>
            <person name="Lakso M."/>
            <person name="Fracchia K.M."/>
            <person name="Antoshechkin I."/>
            <person name="Mortazavi A."/>
            <person name="Wong G."/>
            <person name="Sternberg P.W."/>
        </authorList>
    </citation>
    <scope>NUCLEOTIDE SEQUENCE [LARGE SCALE GENOMIC DNA]</scope>
    <source>
        <strain evidence="1">MT8872</strain>
    </source>
</reference>
<dbReference type="WBParaSite" id="Pan_g5963.t1">
    <property type="protein sequence ID" value="Pan_g5963.t1"/>
    <property type="gene ID" value="Pan_g5963"/>
</dbReference>
<protein>
    <submittedName>
        <fullName evidence="2">LRR containing protein</fullName>
    </submittedName>
</protein>
<proteinExistence type="predicted"/>
<keyword evidence="1" id="KW-1185">Reference proteome</keyword>